<organism evidence="1 2">
    <name type="scientific">Rhodopila globiformis</name>
    <name type="common">Rhodopseudomonas globiformis</name>
    <dbReference type="NCBI Taxonomy" id="1071"/>
    <lineage>
        <taxon>Bacteria</taxon>
        <taxon>Pseudomonadati</taxon>
        <taxon>Pseudomonadota</taxon>
        <taxon>Alphaproteobacteria</taxon>
        <taxon>Acetobacterales</taxon>
        <taxon>Acetobacteraceae</taxon>
        <taxon>Rhodopila</taxon>
    </lineage>
</organism>
<proteinExistence type="predicted"/>
<keyword evidence="2" id="KW-1185">Reference proteome</keyword>
<gene>
    <name evidence="1" type="ORF">CCS01_31775</name>
</gene>
<comment type="caution">
    <text evidence="1">The sequence shown here is derived from an EMBL/GenBank/DDBJ whole genome shotgun (WGS) entry which is preliminary data.</text>
</comment>
<sequence length="184" mass="20461">MIAAPVVSVQVMPDDPDSGQYKRDFITWAMSQAQALRAMRGVTLNREERSTDLLRAIDWDHLAAEIEGLAHRQRQDLAHGLGVVVEHLVRLEFSPAWEPRADWIATLRAERDRAAAILRQSPSLRPEVAAMMQTGNDEAVSVAADWLERQGATAEAMEARMRRFGTGYHPDQVLGAWIPIPSAG</sequence>
<reference evidence="1 2" key="1">
    <citation type="journal article" date="2018" name="Arch. Microbiol.">
        <title>New insights into the metabolic potential of the phototrophic purple bacterium Rhodopila globiformis DSM 161(T) from its draft genome sequence and evidence for a vanadium-dependent nitrogenase.</title>
        <authorList>
            <person name="Imhoff J.F."/>
            <person name="Rahn T."/>
            <person name="Kunzel S."/>
            <person name="Neulinger S.C."/>
        </authorList>
    </citation>
    <scope>NUCLEOTIDE SEQUENCE [LARGE SCALE GENOMIC DNA]</scope>
    <source>
        <strain evidence="1 2">DSM 161</strain>
    </source>
</reference>
<dbReference type="PANTHER" id="PTHR34235">
    <property type="entry name" value="SLR1203 PROTEIN-RELATED"/>
    <property type="match status" value="1"/>
</dbReference>
<dbReference type="PANTHER" id="PTHR34235:SF4">
    <property type="entry name" value="SLR0291 PROTEIN"/>
    <property type="match status" value="1"/>
</dbReference>
<dbReference type="AlphaFoldDB" id="A0A2S6MTR5"/>
<name>A0A2S6MTR5_RHOGL</name>
<dbReference type="Pfam" id="PF01724">
    <property type="entry name" value="DUF29"/>
    <property type="match status" value="1"/>
</dbReference>
<evidence type="ECO:0000313" key="1">
    <source>
        <dbReference type="EMBL" id="PPQ25753.1"/>
    </source>
</evidence>
<dbReference type="InterPro" id="IPR002636">
    <property type="entry name" value="DUF29"/>
</dbReference>
<dbReference type="EMBL" id="NHRY01000277">
    <property type="protein sequence ID" value="PPQ25753.1"/>
    <property type="molecule type" value="Genomic_DNA"/>
</dbReference>
<accession>A0A2S6MTR5</accession>
<evidence type="ECO:0000313" key="2">
    <source>
        <dbReference type="Proteomes" id="UP000239724"/>
    </source>
</evidence>
<evidence type="ECO:0008006" key="3">
    <source>
        <dbReference type="Google" id="ProtNLM"/>
    </source>
</evidence>
<dbReference type="Proteomes" id="UP000239724">
    <property type="component" value="Unassembled WGS sequence"/>
</dbReference>
<dbReference type="Gene3D" id="1.20.1220.20">
    <property type="entry name" value="Uncharcterised protein PF01724"/>
    <property type="match status" value="1"/>
</dbReference>
<protein>
    <recommendedName>
        <fullName evidence="3">DUF29 domain-containing protein</fullName>
    </recommendedName>
</protein>